<evidence type="ECO:0000313" key="2">
    <source>
        <dbReference type="Proteomes" id="UP001296706"/>
    </source>
</evidence>
<evidence type="ECO:0008006" key="3">
    <source>
        <dbReference type="Google" id="ProtNLM"/>
    </source>
</evidence>
<dbReference type="EMBL" id="JAAXKY010000071">
    <property type="protein sequence ID" value="NMH79543.1"/>
    <property type="molecule type" value="Genomic_DNA"/>
</dbReference>
<gene>
    <name evidence="1" type="ORF">HF577_20915</name>
</gene>
<protein>
    <recommendedName>
        <fullName evidence="3">Stress-response A/B barrel domain-containing protein</fullName>
    </recommendedName>
</protein>
<proteinExistence type="predicted"/>
<dbReference type="InterPro" id="IPR046174">
    <property type="entry name" value="DUF6176"/>
</dbReference>
<keyword evidence="2" id="KW-1185">Reference proteome</keyword>
<dbReference type="Proteomes" id="UP001296706">
    <property type="component" value="Unassembled WGS sequence"/>
</dbReference>
<sequence length="102" mass="11390">MRVARVRPDKLDVLKAWFAEAEQRADEVRATFEQEGVTHEQAKLISTADGPLLVYAVECADYEAAGEVFRNSTLPIDAEHKRVMAEVLDGQVDTPVLLDIHI</sequence>
<evidence type="ECO:0000313" key="1">
    <source>
        <dbReference type="EMBL" id="NMH79543.1"/>
    </source>
</evidence>
<name>A0ABX1RGM1_9PSEU</name>
<organism evidence="1 2">
    <name type="scientific">Pseudonocardia xinjiangensis</name>
    <dbReference type="NCBI Taxonomy" id="75289"/>
    <lineage>
        <taxon>Bacteria</taxon>
        <taxon>Bacillati</taxon>
        <taxon>Actinomycetota</taxon>
        <taxon>Actinomycetes</taxon>
        <taxon>Pseudonocardiales</taxon>
        <taxon>Pseudonocardiaceae</taxon>
        <taxon>Pseudonocardia</taxon>
    </lineage>
</organism>
<accession>A0ABX1RGM1</accession>
<dbReference type="Pfam" id="PF19673">
    <property type="entry name" value="DUF6176"/>
    <property type="match status" value="1"/>
</dbReference>
<comment type="caution">
    <text evidence="1">The sequence shown here is derived from an EMBL/GenBank/DDBJ whole genome shotgun (WGS) entry which is preliminary data.</text>
</comment>
<dbReference type="RefSeq" id="WP_169397608.1">
    <property type="nucleotide sequence ID" value="NZ_BAAAJH010000010.1"/>
</dbReference>
<reference evidence="1 2" key="1">
    <citation type="submission" date="2020-04" db="EMBL/GenBank/DDBJ databases">
        <authorList>
            <person name="Klaysubun C."/>
            <person name="Duangmal K."/>
            <person name="Lipun K."/>
        </authorList>
    </citation>
    <scope>NUCLEOTIDE SEQUENCE [LARGE SCALE GENOMIC DNA]</scope>
    <source>
        <strain evidence="1 2">JCM 11839</strain>
    </source>
</reference>